<name>A0A941I805_9BACI</name>
<organism evidence="3 4">
    <name type="scientific">Virgibacillus salarius</name>
    <dbReference type="NCBI Taxonomy" id="447199"/>
    <lineage>
        <taxon>Bacteria</taxon>
        <taxon>Bacillati</taxon>
        <taxon>Bacillota</taxon>
        <taxon>Bacilli</taxon>
        <taxon>Bacillales</taxon>
        <taxon>Bacillaceae</taxon>
        <taxon>Virgibacillus</taxon>
    </lineage>
</organism>
<dbReference type="InterPro" id="IPR058653">
    <property type="entry name" value="NfeD2_TM"/>
</dbReference>
<evidence type="ECO:0000313" key="3">
    <source>
        <dbReference type="EMBL" id="MBR7795079.1"/>
    </source>
</evidence>
<dbReference type="RefSeq" id="WP_121604994.1">
    <property type="nucleotide sequence ID" value="NZ_BAAACY010000145.1"/>
</dbReference>
<evidence type="ECO:0000259" key="2">
    <source>
        <dbReference type="Pfam" id="PF25842"/>
    </source>
</evidence>
<accession>A0A941I805</accession>
<comment type="caution">
    <text evidence="3">The sequence shown here is derived from an EMBL/GenBank/DDBJ whole genome shotgun (WGS) entry which is preliminary data.</text>
</comment>
<keyword evidence="1" id="KW-0472">Membrane</keyword>
<keyword evidence="1" id="KW-1133">Transmembrane helix</keyword>
<gene>
    <name evidence="3" type="ORF">KCX74_03370</name>
</gene>
<dbReference type="AlphaFoldDB" id="A0A941I805"/>
<feature type="domain" description="Membrane protein NfeD2 N-terminal transmembrane" evidence="2">
    <location>
        <begin position="3"/>
        <end position="101"/>
    </location>
</feature>
<feature type="transmembrane region" description="Helical" evidence="1">
    <location>
        <begin position="12"/>
        <end position="30"/>
    </location>
</feature>
<dbReference type="Gene3D" id="2.40.50.140">
    <property type="entry name" value="Nucleic acid-binding proteins"/>
    <property type="match status" value="1"/>
</dbReference>
<keyword evidence="1" id="KW-0812">Transmembrane</keyword>
<evidence type="ECO:0000256" key="1">
    <source>
        <dbReference type="SAM" id="Phobius"/>
    </source>
</evidence>
<sequence length="181" mass="19873">MSLFGAPIETVYLYVLIIAGLLTVLYIFFGDFLEGIGEIFPFINPVLILAFITFFSAAGYILESTTTLSSLFIIGLSLVISLILDTLLNIFILIPLSTAEESLSYTEESLIGRVGKIIIPIPDEGYGEVVIESKSGMISKPATQYTTKGIHEGTQVLVLEVKNGVLYVEPYEDELEVYESD</sequence>
<dbReference type="EMBL" id="JAGSOT010000006">
    <property type="protein sequence ID" value="MBR7795079.1"/>
    <property type="molecule type" value="Genomic_DNA"/>
</dbReference>
<evidence type="ECO:0000313" key="4">
    <source>
        <dbReference type="Proteomes" id="UP000675284"/>
    </source>
</evidence>
<protein>
    <submittedName>
        <fullName evidence="3">NfeD family protein</fullName>
    </submittedName>
</protein>
<dbReference type="Pfam" id="PF25842">
    <property type="entry name" value="NfeD_TM"/>
    <property type="match status" value="1"/>
</dbReference>
<dbReference type="InterPro" id="IPR012340">
    <property type="entry name" value="NA-bd_OB-fold"/>
</dbReference>
<reference evidence="3" key="1">
    <citation type="submission" date="2021-04" db="EMBL/GenBank/DDBJ databases">
        <title>Isolation and polyphasic classification of algal microorganism.</title>
        <authorList>
            <person name="Wang S."/>
        </authorList>
    </citation>
    <scope>NUCLEOTIDE SEQUENCE</scope>
    <source>
        <strain evidence="3">720a</strain>
    </source>
</reference>
<feature type="transmembrane region" description="Helical" evidence="1">
    <location>
        <begin position="68"/>
        <end position="94"/>
    </location>
</feature>
<proteinExistence type="predicted"/>
<feature type="transmembrane region" description="Helical" evidence="1">
    <location>
        <begin position="42"/>
        <end position="62"/>
    </location>
</feature>
<dbReference type="Proteomes" id="UP000675284">
    <property type="component" value="Unassembled WGS sequence"/>
</dbReference>
<keyword evidence="4" id="KW-1185">Reference proteome</keyword>